<evidence type="ECO:0000256" key="2">
    <source>
        <dbReference type="ARBA" id="ARBA00023239"/>
    </source>
</evidence>
<dbReference type="PANTHER" id="PTHR21272">
    <property type="entry name" value="CATABOLIC 3-DEHYDROQUINASE"/>
    <property type="match status" value="1"/>
</dbReference>
<organism evidence="3 4">
    <name type="scientific">Prorocentrum cordatum</name>
    <dbReference type="NCBI Taxonomy" id="2364126"/>
    <lineage>
        <taxon>Eukaryota</taxon>
        <taxon>Sar</taxon>
        <taxon>Alveolata</taxon>
        <taxon>Dinophyceae</taxon>
        <taxon>Prorocentrales</taxon>
        <taxon>Prorocentraceae</taxon>
        <taxon>Prorocentrum</taxon>
    </lineage>
</organism>
<evidence type="ECO:0000313" key="3">
    <source>
        <dbReference type="EMBL" id="CAK0876181.1"/>
    </source>
</evidence>
<dbReference type="InterPro" id="IPR001874">
    <property type="entry name" value="DHquinase_II"/>
</dbReference>
<dbReference type="PIRSF" id="PIRSF001399">
    <property type="entry name" value="DHquinase_II"/>
    <property type="match status" value="1"/>
</dbReference>
<dbReference type="EMBL" id="CAUYUJ010017603">
    <property type="protein sequence ID" value="CAK0876181.1"/>
    <property type="molecule type" value="Genomic_DNA"/>
</dbReference>
<dbReference type="Pfam" id="PF01220">
    <property type="entry name" value="DHquinase_II"/>
    <property type="match status" value="1"/>
</dbReference>
<reference evidence="3" key="1">
    <citation type="submission" date="2023-10" db="EMBL/GenBank/DDBJ databases">
        <authorList>
            <person name="Chen Y."/>
            <person name="Shah S."/>
            <person name="Dougan E. K."/>
            <person name="Thang M."/>
            <person name="Chan C."/>
        </authorList>
    </citation>
    <scope>NUCLEOTIDE SEQUENCE [LARGE SCALE GENOMIC DNA]</scope>
</reference>
<dbReference type="Proteomes" id="UP001189429">
    <property type="component" value="Unassembled WGS sequence"/>
</dbReference>
<sequence>MEGALASADKPRGESDTAATGAPKILVLHGINLNMFGKRDSSVYGSATLGDINAGLMALGEELGTEVECFQTNFEGELVERIHKAHQDGTAVVIINAGAWTHYSYGLHDALNILTIPIIE</sequence>
<dbReference type="Gene3D" id="3.40.50.9100">
    <property type="entry name" value="Dehydroquinase, class II"/>
    <property type="match status" value="1"/>
</dbReference>
<evidence type="ECO:0000313" key="4">
    <source>
        <dbReference type="Proteomes" id="UP001189429"/>
    </source>
</evidence>
<proteinExistence type="inferred from homology"/>
<dbReference type="SUPFAM" id="SSF52304">
    <property type="entry name" value="Type II 3-dehydroquinate dehydratase"/>
    <property type="match status" value="1"/>
</dbReference>
<dbReference type="HAMAP" id="MF_00169">
    <property type="entry name" value="AroQ"/>
    <property type="match status" value="1"/>
</dbReference>
<protein>
    <recommendedName>
        <fullName evidence="1">3-dehydroquinate dehydratase</fullName>
        <ecNumber evidence="1">4.2.1.10</ecNumber>
    </recommendedName>
</protein>
<evidence type="ECO:0000256" key="1">
    <source>
        <dbReference type="ARBA" id="ARBA00012060"/>
    </source>
</evidence>
<feature type="non-terminal residue" evidence="3">
    <location>
        <position position="120"/>
    </location>
</feature>
<keyword evidence="4" id="KW-1185">Reference proteome</keyword>
<keyword evidence="2" id="KW-0456">Lyase</keyword>
<name>A0ABN9VRU0_9DINO</name>
<dbReference type="EC" id="4.2.1.10" evidence="1"/>
<accession>A0ABN9VRU0</accession>
<dbReference type="InterPro" id="IPR036441">
    <property type="entry name" value="DHquinase_II_sf"/>
</dbReference>
<dbReference type="PANTHER" id="PTHR21272:SF3">
    <property type="entry name" value="CATABOLIC 3-DEHYDROQUINASE"/>
    <property type="match status" value="1"/>
</dbReference>
<gene>
    <name evidence="3" type="ORF">PCOR1329_LOCUS60636</name>
</gene>
<comment type="caution">
    <text evidence="3">The sequence shown here is derived from an EMBL/GenBank/DDBJ whole genome shotgun (WGS) entry which is preliminary data.</text>
</comment>